<organism evidence="5 6">
    <name type="scientific">Jimgerdemannia flammicorona</name>
    <dbReference type="NCBI Taxonomy" id="994334"/>
    <lineage>
        <taxon>Eukaryota</taxon>
        <taxon>Fungi</taxon>
        <taxon>Fungi incertae sedis</taxon>
        <taxon>Mucoromycota</taxon>
        <taxon>Mucoromycotina</taxon>
        <taxon>Endogonomycetes</taxon>
        <taxon>Endogonales</taxon>
        <taxon>Endogonaceae</taxon>
        <taxon>Jimgerdemannia</taxon>
    </lineage>
</organism>
<evidence type="ECO:0000256" key="3">
    <source>
        <dbReference type="SAM" id="MobiDB-lite"/>
    </source>
</evidence>
<dbReference type="PANTHER" id="PTHR31684">
    <property type="entry name" value="COILED-COIL DOMAIN-CONTAINING PROTEIN 43"/>
    <property type="match status" value="1"/>
</dbReference>
<feature type="compositionally biased region" description="Basic and acidic residues" evidence="3">
    <location>
        <begin position="248"/>
        <end position="287"/>
    </location>
</feature>
<proteinExistence type="inferred from homology"/>
<dbReference type="InterPro" id="IPR037666">
    <property type="entry name" value="CCDC43"/>
</dbReference>
<evidence type="ECO:0000256" key="2">
    <source>
        <dbReference type="ARBA" id="ARBA00023054"/>
    </source>
</evidence>
<feature type="region of interest" description="Disordered" evidence="3">
    <location>
        <begin position="233"/>
        <end position="298"/>
    </location>
</feature>
<accession>A0A432ZYY2</accession>
<keyword evidence="2" id="KW-0175">Coiled coil</keyword>
<evidence type="ECO:0000259" key="4">
    <source>
        <dbReference type="Pfam" id="PF26091"/>
    </source>
</evidence>
<comment type="caution">
    <text evidence="5">The sequence shown here is derived from an EMBL/GenBank/DDBJ whole genome shotgun (WGS) entry which is preliminary data.</text>
</comment>
<feature type="region of interest" description="Disordered" evidence="3">
    <location>
        <begin position="125"/>
        <end position="193"/>
    </location>
</feature>
<feature type="non-terminal residue" evidence="5">
    <location>
        <position position="1"/>
    </location>
</feature>
<feature type="domain" description="CCDC43 PWI-like" evidence="4">
    <location>
        <begin position="57"/>
        <end position="121"/>
    </location>
</feature>
<evidence type="ECO:0000256" key="1">
    <source>
        <dbReference type="ARBA" id="ARBA00005305"/>
    </source>
</evidence>
<gene>
    <name evidence="5" type="ORF">BC936DRAFT_143390</name>
</gene>
<protein>
    <recommendedName>
        <fullName evidence="4">CCDC43 PWI-like domain-containing protein</fullName>
    </recommendedName>
</protein>
<dbReference type="Pfam" id="PF26091">
    <property type="entry name" value="PWI_CCDC43"/>
    <property type="match status" value="1"/>
</dbReference>
<reference evidence="5 6" key="1">
    <citation type="journal article" date="2018" name="New Phytol.">
        <title>Phylogenomics of Endogonaceae and evolution of mycorrhizas within Mucoromycota.</title>
        <authorList>
            <person name="Chang Y."/>
            <person name="Desiro A."/>
            <person name="Na H."/>
            <person name="Sandor L."/>
            <person name="Lipzen A."/>
            <person name="Clum A."/>
            <person name="Barry K."/>
            <person name="Grigoriev I.V."/>
            <person name="Martin F.M."/>
            <person name="Stajich J.E."/>
            <person name="Smith M.E."/>
            <person name="Bonito G."/>
            <person name="Spatafora J.W."/>
        </authorList>
    </citation>
    <scope>NUCLEOTIDE SEQUENCE [LARGE SCALE GENOMIC DNA]</scope>
    <source>
        <strain evidence="5 6">GMNB39</strain>
    </source>
</reference>
<feature type="compositionally biased region" description="Basic residues" evidence="3">
    <location>
        <begin position="288"/>
        <end position="298"/>
    </location>
</feature>
<name>A0A432ZYY2_9FUNG</name>
<dbReference type="AlphaFoldDB" id="A0A432ZYY2"/>
<dbReference type="PANTHER" id="PTHR31684:SF2">
    <property type="entry name" value="COILED-COIL DOMAIN-CONTAINING PROTEIN 43"/>
    <property type="match status" value="1"/>
</dbReference>
<feature type="compositionally biased region" description="Basic and acidic residues" evidence="3">
    <location>
        <begin position="125"/>
        <end position="144"/>
    </location>
</feature>
<evidence type="ECO:0000313" key="6">
    <source>
        <dbReference type="Proteomes" id="UP000268093"/>
    </source>
</evidence>
<dbReference type="EMBL" id="RBNI01026614">
    <property type="protein sequence ID" value="RUO95711.1"/>
    <property type="molecule type" value="Genomic_DNA"/>
</dbReference>
<evidence type="ECO:0000313" key="5">
    <source>
        <dbReference type="EMBL" id="RUO95711.1"/>
    </source>
</evidence>
<dbReference type="Proteomes" id="UP000268093">
    <property type="component" value="Unassembled WGS sequence"/>
</dbReference>
<keyword evidence="6" id="KW-1185">Reference proteome</keyword>
<dbReference type="InterPro" id="IPR058771">
    <property type="entry name" value="PWI_CCDC43"/>
</dbReference>
<sequence>GGGPWVLWAPSQPSVPSVPSTWSPTSHPWLVLFTKATTKSHTSPFHHTPSMSLIDLITERLATIDLHDETVSEYIAGIVQEEWLEEHEKREAITEYLKETTEAPTNDLIDDMFIAWRKEQAEIMRKEEDKKAKATESAPDHPLKDTIIPADPATASGTAGPAKRTTVWDNIEQPESTSFSQRHQRRDMSKEERAKRDQLLAQYGYQLDEVIEGANGEAEIVYKDHAAGAGGKGTGGGEDLLGANRNADIIKDKERARREQMRKKSEEEKERNKMLLEKQRLAADKEKKRTAKKEKRRM</sequence>
<comment type="similarity">
    <text evidence="1">Belongs to the CCDC43 family.</text>
</comment>
<dbReference type="OrthoDB" id="18679at2759"/>